<organism evidence="2 3">
    <name type="scientific">Prochlorococcus marinus (strain MIT 9313)</name>
    <dbReference type="NCBI Taxonomy" id="74547"/>
    <lineage>
        <taxon>Bacteria</taxon>
        <taxon>Bacillati</taxon>
        <taxon>Cyanobacteriota</taxon>
        <taxon>Cyanophyceae</taxon>
        <taxon>Synechococcales</taxon>
        <taxon>Prochlorococcaceae</taxon>
        <taxon>Prochlorococcus</taxon>
    </lineage>
</organism>
<accession>Q7V8T4</accession>
<dbReference type="InterPro" id="IPR012903">
    <property type="entry name" value="Nif11"/>
</dbReference>
<dbReference type="EMBL" id="BX548175">
    <property type="protein sequence ID" value="CAE20419.1"/>
    <property type="molecule type" value="Genomic_DNA"/>
</dbReference>
<feature type="domain" description="Nif11" evidence="1">
    <location>
        <begin position="1"/>
        <end position="46"/>
    </location>
</feature>
<protein>
    <recommendedName>
        <fullName evidence="1">Nif11 domain-containing protein</fullName>
    </recommendedName>
</protein>
<evidence type="ECO:0000259" key="1">
    <source>
        <dbReference type="Pfam" id="PF07862"/>
    </source>
</evidence>
<dbReference type="RefSeq" id="WP_011129623.1">
    <property type="nucleotide sequence ID" value="NC_005071.1"/>
</dbReference>
<dbReference type="eggNOG" id="ENOG5034BZY">
    <property type="taxonomic scope" value="Bacteria"/>
</dbReference>
<evidence type="ECO:0000313" key="3">
    <source>
        <dbReference type="Proteomes" id="UP000001423"/>
    </source>
</evidence>
<evidence type="ECO:0000313" key="2">
    <source>
        <dbReference type="EMBL" id="CAE20419.1"/>
    </source>
</evidence>
<dbReference type="Pfam" id="PF07862">
    <property type="entry name" value="Nif11"/>
    <property type="match status" value="1"/>
</dbReference>
<dbReference type="Proteomes" id="UP000001423">
    <property type="component" value="Chromosome"/>
</dbReference>
<gene>
    <name evidence="2" type="ordered locus">PMT_0244</name>
</gene>
<dbReference type="OrthoDB" id="542288at2"/>
<reference evidence="2 3" key="1">
    <citation type="journal article" date="2003" name="Nature">
        <title>Genome divergence in two Prochlorococcus ecotypes reflects oceanic niche differentiation.</title>
        <authorList>
            <person name="Rocap G."/>
            <person name="Larimer F.W."/>
            <person name="Lamerdin J.E."/>
            <person name="Malfatti S."/>
            <person name="Chain P."/>
            <person name="Ahlgren N.A."/>
            <person name="Arellano A."/>
            <person name="Coleman M."/>
            <person name="Hauser L."/>
            <person name="Hess W.R."/>
            <person name="Johnson Z.I."/>
            <person name="Land M.L."/>
            <person name="Lindell D."/>
            <person name="Post A.F."/>
            <person name="Regala W."/>
            <person name="Shah M."/>
            <person name="Shaw S.L."/>
            <person name="Steglich C."/>
            <person name="Sullivan M.B."/>
            <person name="Ting C.S."/>
            <person name="Tolonen A."/>
            <person name="Webb E.A."/>
            <person name="Zinser E.R."/>
            <person name="Chisholm S.W."/>
        </authorList>
    </citation>
    <scope>NUCLEOTIDE SEQUENCE [LARGE SCALE GENOMIC DNA]</scope>
    <source>
        <strain evidence="3">MIT 9313</strain>
    </source>
</reference>
<dbReference type="NCBIfam" id="TIGR03798">
    <property type="entry name" value="leader_Nif11"/>
    <property type="match status" value="1"/>
</dbReference>
<dbReference type="InterPro" id="IPR022516">
    <property type="entry name" value="CHP03798_Ocin"/>
</dbReference>
<dbReference type="HOGENOM" id="CLU_158613_1_0_3"/>
<dbReference type="KEGG" id="pmt:PMT_0244"/>
<sequence length="87" mass="9046">MSEEQLKGFLSKVQSDASLQEQLKVEGADVVAIAKAAGFSITTEDLNSHRQNLSEDELEGVAGGGLCTLTSNLAAVCCGGCRRATSE</sequence>
<keyword evidence="3" id="KW-1185">Reference proteome</keyword>
<name>Q7V8T4_PROMM</name>
<dbReference type="AlphaFoldDB" id="Q7V8T4"/>
<proteinExistence type="predicted"/>